<protein>
    <submittedName>
        <fullName evidence="2">TIGR03084 family metal-binding protein</fullName>
    </submittedName>
</protein>
<feature type="domain" description="Mycothiol-dependent maleylpyruvate isomerase metal-binding" evidence="1">
    <location>
        <begin position="14"/>
        <end position="152"/>
    </location>
</feature>
<dbReference type="Gene3D" id="1.20.120.450">
    <property type="entry name" value="dinb family like domain"/>
    <property type="match status" value="1"/>
</dbReference>
<evidence type="ECO:0000259" key="1">
    <source>
        <dbReference type="Pfam" id="PF11716"/>
    </source>
</evidence>
<evidence type="ECO:0000313" key="3">
    <source>
        <dbReference type="Proteomes" id="UP001595947"/>
    </source>
</evidence>
<reference evidence="3" key="1">
    <citation type="journal article" date="2019" name="Int. J. Syst. Evol. Microbiol.">
        <title>The Global Catalogue of Microorganisms (GCM) 10K type strain sequencing project: providing services to taxonomists for standard genome sequencing and annotation.</title>
        <authorList>
            <consortium name="The Broad Institute Genomics Platform"/>
            <consortium name="The Broad Institute Genome Sequencing Center for Infectious Disease"/>
            <person name="Wu L."/>
            <person name="Ma J."/>
        </authorList>
    </citation>
    <scope>NUCLEOTIDE SEQUENCE [LARGE SCALE GENOMIC DNA]</scope>
    <source>
        <strain evidence="3">CGMCC 4.7093</strain>
    </source>
</reference>
<dbReference type="NCBIfam" id="TIGR03084">
    <property type="entry name" value="TIGR03084 family metal-binding protein"/>
    <property type="match status" value="1"/>
</dbReference>
<proteinExistence type="predicted"/>
<comment type="caution">
    <text evidence="2">The sequence shown here is derived from an EMBL/GenBank/DDBJ whole genome shotgun (WGS) entry which is preliminary data.</text>
</comment>
<accession>A0ABV9YQQ8</accession>
<dbReference type="InterPro" id="IPR017518">
    <property type="entry name" value="CHP03084"/>
</dbReference>
<dbReference type="SUPFAM" id="SSF109854">
    <property type="entry name" value="DinB/YfiT-like putative metalloenzymes"/>
    <property type="match status" value="1"/>
</dbReference>
<name>A0ABV9YQQ8_9PSEU</name>
<dbReference type="Proteomes" id="UP001595947">
    <property type="component" value="Unassembled WGS sequence"/>
</dbReference>
<keyword evidence="3" id="KW-1185">Reference proteome</keyword>
<dbReference type="InterPro" id="IPR017517">
    <property type="entry name" value="Maleyloyr_isom"/>
</dbReference>
<dbReference type="InterPro" id="IPR024344">
    <property type="entry name" value="MDMPI_metal-binding"/>
</dbReference>
<dbReference type="InterPro" id="IPR034660">
    <property type="entry name" value="DinB/YfiT-like"/>
</dbReference>
<dbReference type="RefSeq" id="WP_378037595.1">
    <property type="nucleotide sequence ID" value="NZ_JBHSIV010000021.1"/>
</dbReference>
<gene>
    <name evidence="2" type="ORF">ACFPBZ_18635</name>
</gene>
<sequence>MTDNPEPQRAVAVLQAQTEAVDAMVAGLTDEQWALETPASGWSIADQIAHLAFVFSLAGTAASRPEEFRALAAQVSGFGEFDAAVNQALEPYRALAPAEILERFRAERDASLAALASIPADETVPWFVNPLPPVVLASAGMLECFAHGQDIADTLGVRRTHDDRIEYLTTFVAHTRDFGFIAHDESPPAAPFRFELVLPSGRTWTFGPEDATDRVTGDAVDVCLLAARRRHPDDLDVVATGGGARRWLSVAQAYRGPAGAGREARATSGPTTTIVRYEVTPQAAEENQQAIEKVMAELAETAPGGLEYTAYRLDDGVTFVHVATTAGGADPLGECAAFDEFRRGLPDRLVGPPAADPGTTIGVYRSRTKT</sequence>
<dbReference type="Pfam" id="PF11716">
    <property type="entry name" value="MDMPI_N"/>
    <property type="match status" value="1"/>
</dbReference>
<evidence type="ECO:0000313" key="2">
    <source>
        <dbReference type="EMBL" id="MFC5064247.1"/>
    </source>
</evidence>
<organism evidence="2 3">
    <name type="scientific">Actinomycetospora atypica</name>
    <dbReference type="NCBI Taxonomy" id="1290095"/>
    <lineage>
        <taxon>Bacteria</taxon>
        <taxon>Bacillati</taxon>
        <taxon>Actinomycetota</taxon>
        <taxon>Actinomycetes</taxon>
        <taxon>Pseudonocardiales</taxon>
        <taxon>Pseudonocardiaceae</taxon>
        <taxon>Actinomycetospora</taxon>
    </lineage>
</organism>
<dbReference type="EMBL" id="JBHSIV010000021">
    <property type="protein sequence ID" value="MFC5064247.1"/>
    <property type="molecule type" value="Genomic_DNA"/>
</dbReference>
<dbReference type="NCBIfam" id="TIGR03083">
    <property type="entry name" value="maleylpyruvate isomerase family mycothiol-dependent enzyme"/>
    <property type="match status" value="1"/>
</dbReference>